<reference evidence="1 2" key="1">
    <citation type="submission" date="2018-01" db="EMBL/GenBank/DDBJ databases">
        <title>Deinococcus koreensis sp. nov., a radiation-resistant bacterium isolated from river water.</title>
        <authorList>
            <person name="Choi A."/>
        </authorList>
    </citation>
    <scope>NUCLEOTIDE SEQUENCE [LARGE SCALE GENOMIC DNA]</scope>
    <source>
        <strain evidence="1 2">SJW1-2</strain>
    </source>
</reference>
<name>A0A2K3US29_9DEIO</name>
<dbReference type="EMBL" id="PPPD01000004">
    <property type="protein sequence ID" value="PNY79317.1"/>
    <property type="molecule type" value="Genomic_DNA"/>
</dbReference>
<dbReference type="AlphaFoldDB" id="A0A2K3US29"/>
<protein>
    <submittedName>
        <fullName evidence="1">Uncharacterized protein</fullName>
    </submittedName>
</protein>
<accession>A0A2K3US29</accession>
<keyword evidence="2" id="KW-1185">Reference proteome</keyword>
<dbReference type="Proteomes" id="UP000236379">
    <property type="component" value="Unassembled WGS sequence"/>
</dbReference>
<evidence type="ECO:0000313" key="2">
    <source>
        <dbReference type="Proteomes" id="UP000236379"/>
    </source>
</evidence>
<sequence length="209" mass="23267">MDTLTLMADPIKVYRTAAFAPLAQDIKRFGALLTAEAARRYDAALLVDARRRKVCAERDTALGPVLYLLHQGRRLAGLAGAFTPTDDGLMNAVCLRDVGQRLEAQGISLDLTARKRSIVYRRGDEAILVLAQHDGYAFAALRRLYKALIDTEAYSEMQLYTYLTPEALRELEQVLYAPARGSRPLDRQRLRLFALPRPDGGVHSPVTLP</sequence>
<comment type="caution">
    <text evidence="1">The sequence shown here is derived from an EMBL/GenBank/DDBJ whole genome shotgun (WGS) entry which is preliminary data.</text>
</comment>
<gene>
    <name evidence="1" type="ORF">CVO96_19520</name>
</gene>
<organism evidence="1 2">
    <name type="scientific">Deinococcus koreensis</name>
    <dbReference type="NCBI Taxonomy" id="2054903"/>
    <lineage>
        <taxon>Bacteria</taxon>
        <taxon>Thermotogati</taxon>
        <taxon>Deinococcota</taxon>
        <taxon>Deinococci</taxon>
        <taxon>Deinococcales</taxon>
        <taxon>Deinococcaceae</taxon>
        <taxon>Deinococcus</taxon>
    </lineage>
</organism>
<proteinExistence type="predicted"/>
<evidence type="ECO:0000313" key="1">
    <source>
        <dbReference type="EMBL" id="PNY79317.1"/>
    </source>
</evidence>